<gene>
    <name evidence="2" type="ORF">NDU88_004982</name>
</gene>
<accession>A0AAV7NLD6</accession>
<keyword evidence="3" id="KW-1185">Reference proteome</keyword>
<name>A0AAV7NLD6_PLEWA</name>
<sequence length="80" mass="8917">MEDPSRGGEKPSNPEVGDRDDVYVNEHTSEQECQGEVQLVARQPCRASATAAPSWKVMQGWALKPHETCSSRPLRWCTGF</sequence>
<evidence type="ECO:0000256" key="1">
    <source>
        <dbReference type="SAM" id="MobiDB-lite"/>
    </source>
</evidence>
<evidence type="ECO:0000313" key="2">
    <source>
        <dbReference type="EMBL" id="KAJ1116776.1"/>
    </source>
</evidence>
<dbReference type="AlphaFoldDB" id="A0AAV7NLD6"/>
<comment type="caution">
    <text evidence="2">The sequence shown here is derived from an EMBL/GenBank/DDBJ whole genome shotgun (WGS) entry which is preliminary data.</text>
</comment>
<feature type="region of interest" description="Disordered" evidence="1">
    <location>
        <begin position="1"/>
        <end position="30"/>
    </location>
</feature>
<organism evidence="2 3">
    <name type="scientific">Pleurodeles waltl</name>
    <name type="common">Iberian ribbed newt</name>
    <dbReference type="NCBI Taxonomy" id="8319"/>
    <lineage>
        <taxon>Eukaryota</taxon>
        <taxon>Metazoa</taxon>
        <taxon>Chordata</taxon>
        <taxon>Craniata</taxon>
        <taxon>Vertebrata</taxon>
        <taxon>Euteleostomi</taxon>
        <taxon>Amphibia</taxon>
        <taxon>Batrachia</taxon>
        <taxon>Caudata</taxon>
        <taxon>Salamandroidea</taxon>
        <taxon>Salamandridae</taxon>
        <taxon>Pleurodelinae</taxon>
        <taxon>Pleurodeles</taxon>
    </lineage>
</organism>
<protein>
    <submittedName>
        <fullName evidence="2">Uncharacterized protein</fullName>
    </submittedName>
</protein>
<dbReference type="EMBL" id="JANPWB010000012">
    <property type="protein sequence ID" value="KAJ1116776.1"/>
    <property type="molecule type" value="Genomic_DNA"/>
</dbReference>
<reference evidence="2" key="1">
    <citation type="journal article" date="2022" name="bioRxiv">
        <title>Sequencing and chromosome-scale assembly of the giantPleurodeles waltlgenome.</title>
        <authorList>
            <person name="Brown T."/>
            <person name="Elewa A."/>
            <person name="Iarovenko S."/>
            <person name="Subramanian E."/>
            <person name="Araus A.J."/>
            <person name="Petzold A."/>
            <person name="Susuki M."/>
            <person name="Suzuki K.-i.T."/>
            <person name="Hayashi T."/>
            <person name="Toyoda A."/>
            <person name="Oliveira C."/>
            <person name="Osipova E."/>
            <person name="Leigh N.D."/>
            <person name="Simon A."/>
            <person name="Yun M.H."/>
        </authorList>
    </citation>
    <scope>NUCLEOTIDE SEQUENCE</scope>
    <source>
        <strain evidence="2">20211129_DDA</strain>
        <tissue evidence="2">Liver</tissue>
    </source>
</reference>
<dbReference type="Proteomes" id="UP001066276">
    <property type="component" value="Chromosome 8"/>
</dbReference>
<feature type="compositionally biased region" description="Basic and acidic residues" evidence="1">
    <location>
        <begin position="16"/>
        <end position="30"/>
    </location>
</feature>
<proteinExistence type="predicted"/>
<evidence type="ECO:0000313" key="3">
    <source>
        <dbReference type="Proteomes" id="UP001066276"/>
    </source>
</evidence>